<dbReference type="PANTHER" id="PTHR43861:SF3">
    <property type="entry name" value="PUTATIVE (AFU_ORTHOLOGUE AFUA_2G14390)-RELATED"/>
    <property type="match status" value="1"/>
</dbReference>
<dbReference type="Proteomes" id="UP000193498">
    <property type="component" value="Unassembled WGS sequence"/>
</dbReference>
<organism evidence="3 4">
    <name type="scientific">Basidiobolus meristosporus CBS 931.73</name>
    <dbReference type="NCBI Taxonomy" id="1314790"/>
    <lineage>
        <taxon>Eukaryota</taxon>
        <taxon>Fungi</taxon>
        <taxon>Fungi incertae sedis</taxon>
        <taxon>Zoopagomycota</taxon>
        <taxon>Entomophthoromycotina</taxon>
        <taxon>Basidiobolomycetes</taxon>
        <taxon>Basidiobolales</taxon>
        <taxon>Basidiobolaceae</taxon>
        <taxon>Basidiobolus</taxon>
    </lineage>
</organism>
<dbReference type="CDD" id="cd02440">
    <property type="entry name" value="AdoMet_MTases"/>
    <property type="match status" value="1"/>
</dbReference>
<dbReference type="STRING" id="1314790.A0A1Y1YBL8"/>
<evidence type="ECO:0000256" key="1">
    <source>
        <dbReference type="ARBA" id="ARBA00022679"/>
    </source>
</evidence>
<evidence type="ECO:0000313" key="4">
    <source>
        <dbReference type="Proteomes" id="UP000193498"/>
    </source>
</evidence>
<dbReference type="Pfam" id="PF13847">
    <property type="entry name" value="Methyltransf_31"/>
    <property type="match status" value="1"/>
</dbReference>
<dbReference type="InParanoid" id="A0A1Y1YBL8"/>
<dbReference type="AlphaFoldDB" id="A0A1Y1YBL8"/>
<dbReference type="PANTHER" id="PTHR43861">
    <property type="entry name" value="TRANS-ACONITATE 2-METHYLTRANSFERASE-RELATED"/>
    <property type="match status" value="1"/>
</dbReference>
<evidence type="ECO:0000259" key="2">
    <source>
        <dbReference type="Pfam" id="PF13847"/>
    </source>
</evidence>
<gene>
    <name evidence="3" type="ORF">K493DRAFT_282841</name>
</gene>
<accession>A0A1Y1YBL8</accession>
<dbReference type="Gene3D" id="3.40.50.150">
    <property type="entry name" value="Vaccinia Virus protein VP39"/>
    <property type="match status" value="1"/>
</dbReference>
<dbReference type="SUPFAM" id="SSF53335">
    <property type="entry name" value="S-adenosyl-L-methionine-dependent methyltransferases"/>
    <property type="match status" value="1"/>
</dbReference>
<dbReference type="InterPro" id="IPR029063">
    <property type="entry name" value="SAM-dependent_MTases_sf"/>
</dbReference>
<name>A0A1Y1YBL8_9FUNG</name>
<evidence type="ECO:0000313" key="3">
    <source>
        <dbReference type="EMBL" id="ORX95441.1"/>
    </source>
</evidence>
<protein>
    <submittedName>
        <fullName evidence="3">Methyltransferase type 12</fullName>
    </submittedName>
</protein>
<keyword evidence="1 3" id="KW-0808">Transferase</keyword>
<dbReference type="InterPro" id="IPR025714">
    <property type="entry name" value="Methyltranfer_dom"/>
</dbReference>
<dbReference type="OrthoDB" id="3647at2759"/>
<dbReference type="EMBL" id="MCFE01000176">
    <property type="protein sequence ID" value="ORX95441.1"/>
    <property type="molecule type" value="Genomic_DNA"/>
</dbReference>
<proteinExistence type="predicted"/>
<comment type="caution">
    <text evidence="3">The sequence shown here is derived from an EMBL/GenBank/DDBJ whole genome shotgun (WGS) entry which is preliminary data.</text>
</comment>
<sequence>MTSQEPSATQNRFDLEAEQWDTLPGMREMSEKAFLAIKAAVPLKSSMKCLEFGCGTGLVSFQIEPYVNTILGIDFSDNMVKVYNRKARESKVEDRVHAVPLILSNTDQLNGRKFDLIFSHLTYHHVEDFHQISKLLYEYLETDGYLVVTDFEKFEDSELFHPKAKHSTVEHHGILRAELLSALGEAGFKEVQVNVPFTVVRKVEGPKGEVEFPFVCGVGKKP</sequence>
<reference evidence="3 4" key="1">
    <citation type="submission" date="2016-07" db="EMBL/GenBank/DDBJ databases">
        <title>Pervasive Adenine N6-methylation of Active Genes in Fungi.</title>
        <authorList>
            <consortium name="DOE Joint Genome Institute"/>
            <person name="Mondo S.J."/>
            <person name="Dannebaum R.O."/>
            <person name="Kuo R.C."/>
            <person name="Labutti K."/>
            <person name="Haridas S."/>
            <person name="Kuo A."/>
            <person name="Salamov A."/>
            <person name="Ahrendt S.R."/>
            <person name="Lipzen A."/>
            <person name="Sullivan W."/>
            <person name="Andreopoulos W.B."/>
            <person name="Clum A."/>
            <person name="Lindquist E."/>
            <person name="Daum C."/>
            <person name="Ramamoorthy G.K."/>
            <person name="Gryganskyi A."/>
            <person name="Culley D."/>
            <person name="Magnuson J.K."/>
            <person name="James T.Y."/>
            <person name="O'Malley M.A."/>
            <person name="Stajich J.E."/>
            <person name="Spatafora J.W."/>
            <person name="Visel A."/>
            <person name="Grigoriev I.V."/>
        </authorList>
    </citation>
    <scope>NUCLEOTIDE SEQUENCE [LARGE SCALE GENOMIC DNA]</scope>
    <source>
        <strain evidence="3 4">CBS 931.73</strain>
    </source>
</reference>
<dbReference type="GO" id="GO:0008168">
    <property type="term" value="F:methyltransferase activity"/>
    <property type="evidence" value="ECO:0007669"/>
    <property type="project" value="UniProtKB-KW"/>
</dbReference>
<dbReference type="GO" id="GO:0032259">
    <property type="term" value="P:methylation"/>
    <property type="evidence" value="ECO:0007669"/>
    <property type="project" value="UniProtKB-KW"/>
</dbReference>
<feature type="domain" description="Methyltransferase" evidence="2">
    <location>
        <begin position="44"/>
        <end position="160"/>
    </location>
</feature>
<keyword evidence="3" id="KW-0489">Methyltransferase</keyword>
<keyword evidence="4" id="KW-1185">Reference proteome</keyword>